<evidence type="ECO:0000313" key="6">
    <source>
        <dbReference type="EMBL" id="MCR8630315.1"/>
    </source>
</evidence>
<sequence>MTGCRFQLLGSLKITFDDETIPTIPGKKVGLLLAYLILAFDIPQSRRQIAFDFWPDSTEKQALSNLRKLIHDLRKCFPQINRHLQITSSYMHWNNELPCYSDVHEFEQAAQGKTLYELRQAEELYRGELLPGFYEEWLNAKRELLAQTYLDVLDKLISMMESQREYSSALIFANKLLAQNKLREETYRTLMRLKALNKDMAGVVQIYEQLCCVFEAELGIAPAGETQQLFQRLAQSGGDNSTIAYRQTPFIGRIDEWGSMLSVWQQAKAGRTSLLVLKGESGIGKTRMAMEFKGWLESQGIQTAFAGCYPTVRSLSYTPVTNWLRSIPLPQMSPVWLSELARLLPELYERYPDLPMPNPIQENWQLNKWYEAIERMLLDQQPLLLILDDIQWSDKETLQLISYLLRGGSKAKLFVIATMRTDELADDAIGRFFTGLRLERNLTEIELAPFSEEDTKRLMAAIVGNSLADLNSSSLYTETGGNPLFIVETMREWQTSSNKSELRLSPLVKSAIENRLNRLSEECIQLISAVAAVGRPVFPEFMALVLESKEKTVLEIMVQLVKLKVMHELGDGQYDFTHELLRGVAYTLKNDSILRYYHQQIANGLIVFHHRLPEPLAAEIAFHYELAGMGSEAVPYYEMAASAEEKIYANETRIQYYRKLCKLLPSEQILPILMKLGEACIMMGDWIEAEKTYKQWLERSGNSASLRERSVCDVALGNCLRLQGKYEEARVHMERAMRSFELLEDHSGLISVYVTLGILHYYRGNYDKVFFYLRKRMGLSHVENQSHEDCRFFGIIGHLFYDQCKYDQAIIWIKKQIRLATKNRDKYSIQQAMGILALVYMDMDEMDRAFDLIVDKMEISNSIGDRMGFANAFGMLGKYYWYLGQHAQASPCIVFCLEEAVAIKDWRVVAIMLSFEGRNLLAQHRLEEADLLLGCSIRLFKQLHTPYFKCETLYFMSLLRQRQNQYESAVEAAEEALHIANMLRRKDMRISLLVLLWQLKTGLGWISLDEATNRLERIFEQNSGLKEQASIRYAMWKLNPESLEHQTAAHLLNEELYRKSGKQQYFDHCHELNGLCRAVTARQMPQLAAEVAQSKNISRKVLDEIDHYLNEDLLSR</sequence>
<keyword evidence="3" id="KW-0805">Transcription regulation</keyword>
<dbReference type="Pfam" id="PF03704">
    <property type="entry name" value="BTAD"/>
    <property type="match status" value="1"/>
</dbReference>
<evidence type="ECO:0000313" key="7">
    <source>
        <dbReference type="Proteomes" id="UP001300012"/>
    </source>
</evidence>
<evidence type="ECO:0000256" key="1">
    <source>
        <dbReference type="ARBA" id="ARBA00022741"/>
    </source>
</evidence>
<dbReference type="Pfam" id="PF13424">
    <property type="entry name" value="TPR_12"/>
    <property type="match status" value="1"/>
</dbReference>
<accession>A0ABT1YEB4</accession>
<feature type="domain" description="Bacterial transcriptional activator" evidence="5">
    <location>
        <begin position="101"/>
        <end position="234"/>
    </location>
</feature>
<dbReference type="SUPFAM" id="SSF46894">
    <property type="entry name" value="C-terminal effector domain of the bipartite response regulators"/>
    <property type="match status" value="1"/>
</dbReference>
<dbReference type="InterPro" id="IPR019734">
    <property type="entry name" value="TPR_rpt"/>
</dbReference>
<evidence type="ECO:0000256" key="3">
    <source>
        <dbReference type="ARBA" id="ARBA00023015"/>
    </source>
</evidence>
<proteinExistence type="predicted"/>
<dbReference type="InterPro" id="IPR016032">
    <property type="entry name" value="Sig_transdc_resp-reg_C-effctor"/>
</dbReference>
<dbReference type="SMART" id="SM01043">
    <property type="entry name" value="BTAD"/>
    <property type="match status" value="1"/>
</dbReference>
<dbReference type="InterPro" id="IPR036388">
    <property type="entry name" value="WH-like_DNA-bd_sf"/>
</dbReference>
<gene>
    <name evidence="6" type="ORF">NV381_03765</name>
</gene>
<keyword evidence="1" id="KW-0547">Nucleotide-binding</keyword>
<keyword evidence="2" id="KW-0067">ATP-binding</keyword>
<dbReference type="InterPro" id="IPR011990">
    <property type="entry name" value="TPR-like_helical_dom_sf"/>
</dbReference>
<dbReference type="PANTHER" id="PTHR16305:SF28">
    <property type="entry name" value="GUANYLATE CYCLASE DOMAIN-CONTAINING PROTEIN"/>
    <property type="match status" value="1"/>
</dbReference>
<dbReference type="Pfam" id="PF13191">
    <property type="entry name" value="AAA_16"/>
    <property type="match status" value="1"/>
</dbReference>
<evidence type="ECO:0000256" key="4">
    <source>
        <dbReference type="ARBA" id="ARBA00023163"/>
    </source>
</evidence>
<dbReference type="Gene3D" id="1.25.40.10">
    <property type="entry name" value="Tetratricopeptide repeat domain"/>
    <property type="match status" value="3"/>
</dbReference>
<dbReference type="Gene3D" id="3.40.50.300">
    <property type="entry name" value="P-loop containing nucleotide triphosphate hydrolases"/>
    <property type="match status" value="1"/>
</dbReference>
<evidence type="ECO:0000259" key="5">
    <source>
        <dbReference type="SMART" id="SM01043"/>
    </source>
</evidence>
<dbReference type="InterPro" id="IPR005158">
    <property type="entry name" value="BTAD"/>
</dbReference>
<dbReference type="RefSeq" id="WP_258211933.1">
    <property type="nucleotide sequence ID" value="NZ_JANQBD010000002.1"/>
</dbReference>
<organism evidence="6 7">
    <name type="scientific">Paenibacillus radicis</name>
    <name type="common">ex Xue et al. 2023</name>
    <dbReference type="NCBI Taxonomy" id="2972489"/>
    <lineage>
        <taxon>Bacteria</taxon>
        <taxon>Bacillati</taxon>
        <taxon>Bacillota</taxon>
        <taxon>Bacilli</taxon>
        <taxon>Bacillales</taxon>
        <taxon>Paenibacillaceae</taxon>
        <taxon>Paenibacillus</taxon>
    </lineage>
</organism>
<dbReference type="SUPFAM" id="SSF48452">
    <property type="entry name" value="TPR-like"/>
    <property type="match status" value="3"/>
</dbReference>
<comment type="caution">
    <text evidence="6">The sequence shown here is derived from an EMBL/GenBank/DDBJ whole genome shotgun (WGS) entry which is preliminary data.</text>
</comment>
<evidence type="ECO:0000256" key="2">
    <source>
        <dbReference type="ARBA" id="ARBA00022840"/>
    </source>
</evidence>
<dbReference type="PANTHER" id="PTHR16305">
    <property type="entry name" value="TESTICULAR SOLUBLE ADENYLYL CYCLASE"/>
    <property type="match status" value="1"/>
</dbReference>
<dbReference type="SUPFAM" id="SSF52540">
    <property type="entry name" value="P-loop containing nucleoside triphosphate hydrolases"/>
    <property type="match status" value="1"/>
</dbReference>
<dbReference type="InterPro" id="IPR041664">
    <property type="entry name" value="AAA_16"/>
</dbReference>
<keyword evidence="7" id="KW-1185">Reference proteome</keyword>
<keyword evidence="4" id="KW-0804">Transcription</keyword>
<dbReference type="SMART" id="SM00028">
    <property type="entry name" value="TPR"/>
    <property type="match status" value="6"/>
</dbReference>
<reference evidence="6 7" key="1">
    <citation type="submission" date="2022-08" db="EMBL/GenBank/DDBJ databases">
        <title>Paenibacillus endoradicis sp. nov., Paenibacillus radicibacter sp. nov and Paenibacillus pararadicis sp. nov., three cold-adapted plant growth-promoting bacteria isolated from root of Larix gmelinii in Great Khingan.</title>
        <authorList>
            <person name="Xue H."/>
        </authorList>
    </citation>
    <scope>NUCLEOTIDE SEQUENCE [LARGE SCALE GENOMIC DNA]</scope>
    <source>
        <strain evidence="6 7">N5-1-1-5</strain>
    </source>
</reference>
<dbReference type="EMBL" id="JANQBD010000002">
    <property type="protein sequence ID" value="MCR8630315.1"/>
    <property type="molecule type" value="Genomic_DNA"/>
</dbReference>
<dbReference type="Gene3D" id="1.10.10.10">
    <property type="entry name" value="Winged helix-like DNA-binding domain superfamily/Winged helix DNA-binding domain"/>
    <property type="match status" value="1"/>
</dbReference>
<protein>
    <submittedName>
        <fullName evidence="6">Tetratricopeptide repeat protein</fullName>
    </submittedName>
</protein>
<dbReference type="Proteomes" id="UP001300012">
    <property type="component" value="Unassembled WGS sequence"/>
</dbReference>
<dbReference type="InterPro" id="IPR027417">
    <property type="entry name" value="P-loop_NTPase"/>
</dbReference>
<name>A0ABT1YEB4_9BACL</name>